<dbReference type="Proteomes" id="UP001501822">
    <property type="component" value="Unassembled WGS sequence"/>
</dbReference>
<evidence type="ECO:0000259" key="9">
    <source>
        <dbReference type="PROSITE" id="PS52029"/>
    </source>
</evidence>
<evidence type="ECO:0000256" key="6">
    <source>
        <dbReference type="ARBA" id="ARBA00023316"/>
    </source>
</evidence>
<evidence type="ECO:0000256" key="4">
    <source>
        <dbReference type="ARBA" id="ARBA00022984"/>
    </source>
</evidence>
<feature type="active site" description="Nucleophile" evidence="7">
    <location>
        <position position="337"/>
    </location>
</feature>
<protein>
    <submittedName>
        <fullName evidence="10">Ig-like domain-containing protein</fullName>
    </submittedName>
</protein>
<organism evidence="10 11">
    <name type="scientific">Actinoallomurus spadix</name>
    <dbReference type="NCBI Taxonomy" id="79912"/>
    <lineage>
        <taxon>Bacteria</taxon>
        <taxon>Bacillati</taxon>
        <taxon>Actinomycetota</taxon>
        <taxon>Actinomycetes</taxon>
        <taxon>Streptosporangiales</taxon>
        <taxon>Thermomonosporaceae</taxon>
        <taxon>Actinoallomurus</taxon>
    </lineage>
</organism>
<keyword evidence="3 7" id="KW-0133">Cell shape</keyword>
<accession>A0ABP3G6S5</accession>
<dbReference type="Pfam" id="PF17964">
    <property type="entry name" value="Big_10"/>
    <property type="match status" value="1"/>
</dbReference>
<dbReference type="InterPro" id="IPR041280">
    <property type="entry name" value="Big_10"/>
</dbReference>
<evidence type="ECO:0000256" key="2">
    <source>
        <dbReference type="ARBA" id="ARBA00022679"/>
    </source>
</evidence>
<evidence type="ECO:0000256" key="7">
    <source>
        <dbReference type="PROSITE-ProRule" id="PRU01373"/>
    </source>
</evidence>
<keyword evidence="4 7" id="KW-0573">Peptidoglycan synthesis</keyword>
<feature type="signal peptide" evidence="8">
    <location>
        <begin position="1"/>
        <end position="29"/>
    </location>
</feature>
<dbReference type="PANTHER" id="PTHR30582:SF2">
    <property type="entry name" value="L,D-TRANSPEPTIDASE YCIB-RELATED"/>
    <property type="match status" value="1"/>
</dbReference>
<dbReference type="PROSITE" id="PS52029">
    <property type="entry name" value="LD_TPASE"/>
    <property type="match status" value="1"/>
</dbReference>
<dbReference type="PROSITE" id="PS51257">
    <property type="entry name" value="PROKAR_LIPOPROTEIN"/>
    <property type="match status" value="1"/>
</dbReference>
<dbReference type="Pfam" id="PF03734">
    <property type="entry name" value="YkuD"/>
    <property type="match status" value="1"/>
</dbReference>
<keyword evidence="11" id="KW-1185">Reference proteome</keyword>
<dbReference type="SUPFAM" id="SSF141523">
    <property type="entry name" value="L,D-transpeptidase catalytic domain-like"/>
    <property type="match status" value="1"/>
</dbReference>
<dbReference type="InterPro" id="IPR038063">
    <property type="entry name" value="Transpep_catalytic_dom"/>
</dbReference>
<dbReference type="Gene3D" id="2.60.40.3780">
    <property type="match status" value="1"/>
</dbReference>
<dbReference type="CDD" id="cd16913">
    <property type="entry name" value="YkuD_like"/>
    <property type="match status" value="1"/>
</dbReference>
<dbReference type="InterPro" id="IPR050979">
    <property type="entry name" value="LD-transpeptidase"/>
</dbReference>
<dbReference type="Gene3D" id="2.60.40.3710">
    <property type="match status" value="1"/>
</dbReference>
<gene>
    <name evidence="10" type="ORF">GCM10010151_24460</name>
</gene>
<proteinExistence type="predicted"/>
<reference evidence="11" key="1">
    <citation type="journal article" date="2019" name="Int. J. Syst. Evol. Microbiol.">
        <title>The Global Catalogue of Microorganisms (GCM) 10K type strain sequencing project: providing services to taxonomists for standard genome sequencing and annotation.</title>
        <authorList>
            <consortium name="The Broad Institute Genomics Platform"/>
            <consortium name="The Broad Institute Genome Sequencing Center for Infectious Disease"/>
            <person name="Wu L."/>
            <person name="Ma J."/>
        </authorList>
    </citation>
    <scope>NUCLEOTIDE SEQUENCE [LARGE SCALE GENOMIC DNA]</scope>
    <source>
        <strain evidence="11">JCM 3146</strain>
    </source>
</reference>
<dbReference type="CDD" id="cd13432">
    <property type="entry name" value="LDT_IgD_like_2"/>
    <property type="match status" value="1"/>
</dbReference>
<keyword evidence="8" id="KW-0732">Signal</keyword>
<feature type="chain" id="PRO_5045824288" evidence="8">
    <location>
        <begin position="30"/>
        <end position="393"/>
    </location>
</feature>
<keyword evidence="2" id="KW-0808">Transferase</keyword>
<evidence type="ECO:0000256" key="3">
    <source>
        <dbReference type="ARBA" id="ARBA00022960"/>
    </source>
</evidence>
<evidence type="ECO:0000313" key="10">
    <source>
        <dbReference type="EMBL" id="GAA0333821.1"/>
    </source>
</evidence>
<keyword evidence="5" id="KW-0012">Acyltransferase</keyword>
<keyword evidence="6 7" id="KW-0961">Cell wall biogenesis/degradation</keyword>
<comment type="caution">
    <text evidence="10">The sequence shown here is derived from an EMBL/GenBank/DDBJ whole genome shotgun (WGS) entry which is preliminary data.</text>
</comment>
<feature type="active site" description="Proton donor/acceptor" evidence="7">
    <location>
        <position position="319"/>
    </location>
</feature>
<dbReference type="EMBL" id="BAAABM010000016">
    <property type="protein sequence ID" value="GAA0333821.1"/>
    <property type="molecule type" value="Genomic_DNA"/>
</dbReference>
<name>A0ABP3G6S5_9ACTN</name>
<comment type="pathway">
    <text evidence="1 7">Cell wall biogenesis; peptidoglycan biosynthesis.</text>
</comment>
<evidence type="ECO:0000313" key="11">
    <source>
        <dbReference type="Proteomes" id="UP001501822"/>
    </source>
</evidence>
<evidence type="ECO:0000256" key="5">
    <source>
        <dbReference type="ARBA" id="ARBA00023315"/>
    </source>
</evidence>
<dbReference type="InterPro" id="IPR005490">
    <property type="entry name" value="LD_TPept_cat_dom"/>
</dbReference>
<dbReference type="Gene3D" id="2.40.440.10">
    <property type="entry name" value="L,D-transpeptidase catalytic domain-like"/>
    <property type="match status" value="1"/>
</dbReference>
<dbReference type="PANTHER" id="PTHR30582">
    <property type="entry name" value="L,D-TRANSPEPTIDASE"/>
    <property type="match status" value="1"/>
</dbReference>
<evidence type="ECO:0000256" key="8">
    <source>
        <dbReference type="SAM" id="SignalP"/>
    </source>
</evidence>
<evidence type="ECO:0000256" key="1">
    <source>
        <dbReference type="ARBA" id="ARBA00004752"/>
    </source>
</evidence>
<sequence length="393" mass="41872">MGKMRSAGGMLAVVALLAGASACTGSSEAGTNGKDGTKAPDAQVRVTPANGTGAARPDQGVAVAASAGKLEQVSVTQGGAQVPGDFNADHTQWKTKWTLKPGASYAVNVTAKNAKGKTTTTQSTFTTQKATQTFKIADITPMPGEKVGVGMPIIVKFDKPIANRANVERALEVKSDKGDTGGWHWMSSQEVVFRTKQFWGAHQNVTLNAHLAGVRGLKGVYGKADVSRSFKIGASNVTVANAKTHYMKVNHDGVVKKFPISTGVGTTMEYTTTSGLHITQEKAETVTMESPGRRPGDAGYYKEEVHLAVRITNRGEYVHQSVGEYDALGNRNASHGCVRTSPTGARYFYNIAQRGDIVNVTGTRRKLANEVDSNGWVFWALSWDKWVAGSALH</sequence>
<feature type="domain" description="L,D-TPase catalytic" evidence="9">
    <location>
        <begin position="235"/>
        <end position="361"/>
    </location>
</feature>